<sequence length="119" mass="12663">MGNEIKIQILNISDAERSKTSGELLKNISDAAQKFGVSGEITLNKRRDRDDTQDLGATIIAVIGTSAAIAIAKGIADFIRKRGDTVTVVKDEITITFTGTAASSDSIEKIASIIRELNA</sequence>
<dbReference type="EMBL" id="CP114029">
    <property type="protein sequence ID" value="WAP70377.1"/>
    <property type="molecule type" value="Genomic_DNA"/>
</dbReference>
<reference evidence="2" key="1">
    <citation type="submission" date="2022-12" db="EMBL/GenBank/DDBJ databases">
        <title>Jiella pelagia sp. nov., isolated from phosphonate enriched culture of Northwest Pacific surface seawater.</title>
        <authorList>
            <person name="Shin D.Y."/>
            <person name="Hwang C.Y."/>
        </authorList>
    </citation>
    <scope>NUCLEOTIDE SEQUENCE</scope>
    <source>
        <strain evidence="2">HL-NP1</strain>
    </source>
</reference>
<evidence type="ECO:0000256" key="1">
    <source>
        <dbReference type="SAM" id="Phobius"/>
    </source>
</evidence>
<keyword evidence="1" id="KW-0472">Membrane</keyword>
<protein>
    <submittedName>
        <fullName evidence="2">Uncharacterized protein</fullName>
    </submittedName>
</protein>
<proteinExistence type="predicted"/>
<evidence type="ECO:0000313" key="2">
    <source>
        <dbReference type="EMBL" id="WAP70377.1"/>
    </source>
</evidence>
<organism evidence="2 3">
    <name type="scientific">Jiella pelagia</name>
    <dbReference type="NCBI Taxonomy" id="2986949"/>
    <lineage>
        <taxon>Bacteria</taxon>
        <taxon>Pseudomonadati</taxon>
        <taxon>Pseudomonadota</taxon>
        <taxon>Alphaproteobacteria</taxon>
        <taxon>Hyphomicrobiales</taxon>
        <taxon>Aurantimonadaceae</taxon>
        <taxon>Jiella</taxon>
    </lineage>
</organism>
<keyword evidence="3" id="KW-1185">Reference proteome</keyword>
<feature type="transmembrane region" description="Helical" evidence="1">
    <location>
        <begin position="55"/>
        <end position="72"/>
    </location>
</feature>
<name>A0ABY7C3J5_9HYPH</name>
<dbReference type="RefSeq" id="WP_268882863.1">
    <property type="nucleotide sequence ID" value="NZ_CP114029.1"/>
</dbReference>
<keyword evidence="1" id="KW-1133">Transmembrane helix</keyword>
<evidence type="ECO:0000313" key="3">
    <source>
        <dbReference type="Proteomes" id="UP001164020"/>
    </source>
</evidence>
<gene>
    <name evidence="2" type="ORF">OH818_10075</name>
</gene>
<keyword evidence="1" id="KW-0812">Transmembrane</keyword>
<accession>A0ABY7C3J5</accession>
<dbReference type="Proteomes" id="UP001164020">
    <property type="component" value="Chromosome"/>
</dbReference>